<evidence type="ECO:0000313" key="2">
    <source>
        <dbReference type="EMBL" id="KAH7029022.1"/>
    </source>
</evidence>
<feature type="compositionally biased region" description="Polar residues" evidence="1">
    <location>
        <begin position="104"/>
        <end position="116"/>
    </location>
</feature>
<gene>
    <name evidence="2" type="ORF">B0I36DRAFT_324865</name>
</gene>
<dbReference type="Proteomes" id="UP000756346">
    <property type="component" value="Unassembled WGS sequence"/>
</dbReference>
<accession>A0A9P9BP96</accession>
<name>A0A9P9BP96_9PEZI</name>
<evidence type="ECO:0000256" key="1">
    <source>
        <dbReference type="SAM" id="MobiDB-lite"/>
    </source>
</evidence>
<dbReference type="RefSeq" id="XP_046011310.1">
    <property type="nucleotide sequence ID" value="XM_046154169.1"/>
</dbReference>
<feature type="region of interest" description="Disordered" evidence="1">
    <location>
        <begin position="98"/>
        <end position="117"/>
    </location>
</feature>
<evidence type="ECO:0000313" key="3">
    <source>
        <dbReference type="Proteomes" id="UP000756346"/>
    </source>
</evidence>
<feature type="region of interest" description="Disordered" evidence="1">
    <location>
        <begin position="1"/>
        <end position="20"/>
    </location>
</feature>
<dbReference type="GeneID" id="70183715"/>
<feature type="region of interest" description="Disordered" evidence="1">
    <location>
        <begin position="200"/>
        <end position="223"/>
    </location>
</feature>
<reference evidence="2" key="1">
    <citation type="journal article" date="2021" name="Nat. Commun.">
        <title>Genetic determinants of endophytism in the Arabidopsis root mycobiome.</title>
        <authorList>
            <person name="Mesny F."/>
            <person name="Miyauchi S."/>
            <person name="Thiergart T."/>
            <person name="Pickel B."/>
            <person name="Atanasova L."/>
            <person name="Karlsson M."/>
            <person name="Huettel B."/>
            <person name="Barry K.W."/>
            <person name="Haridas S."/>
            <person name="Chen C."/>
            <person name="Bauer D."/>
            <person name="Andreopoulos W."/>
            <person name="Pangilinan J."/>
            <person name="LaButti K."/>
            <person name="Riley R."/>
            <person name="Lipzen A."/>
            <person name="Clum A."/>
            <person name="Drula E."/>
            <person name="Henrissat B."/>
            <person name="Kohler A."/>
            <person name="Grigoriev I.V."/>
            <person name="Martin F.M."/>
            <person name="Hacquard S."/>
        </authorList>
    </citation>
    <scope>NUCLEOTIDE SEQUENCE</scope>
    <source>
        <strain evidence="2">MPI-CAGE-CH-0230</strain>
    </source>
</reference>
<keyword evidence="3" id="KW-1185">Reference proteome</keyword>
<comment type="caution">
    <text evidence="2">The sequence shown here is derived from an EMBL/GenBank/DDBJ whole genome shotgun (WGS) entry which is preliminary data.</text>
</comment>
<organism evidence="2 3">
    <name type="scientific">Microdochium trichocladiopsis</name>
    <dbReference type="NCBI Taxonomy" id="1682393"/>
    <lineage>
        <taxon>Eukaryota</taxon>
        <taxon>Fungi</taxon>
        <taxon>Dikarya</taxon>
        <taxon>Ascomycota</taxon>
        <taxon>Pezizomycotina</taxon>
        <taxon>Sordariomycetes</taxon>
        <taxon>Xylariomycetidae</taxon>
        <taxon>Xylariales</taxon>
        <taxon>Microdochiaceae</taxon>
        <taxon>Microdochium</taxon>
    </lineage>
</organism>
<feature type="compositionally biased region" description="Basic and acidic residues" evidence="1">
    <location>
        <begin position="201"/>
        <end position="223"/>
    </location>
</feature>
<dbReference type="EMBL" id="JAGTJQ010000006">
    <property type="protein sequence ID" value="KAH7029022.1"/>
    <property type="molecule type" value="Genomic_DNA"/>
</dbReference>
<sequence length="354" mass="39938">MASAGNPQDDAAEAEADRISAAHQKALERAKEDEIYRALTSIDGFDATASCRPRPAELLGMAKFLLHKDAGLSQGQDKFMKAVFEVFYAANTVLRSHRAHNTRTDQSQSGKESTAASKPHEQAWFWVLVRRELKSSHGHEDIKHEHLRLVVSFYSAGFHGVFMSDSLQLSGCGSRSLLFFALAEWHMLVDNYRCTLRLTRNSHDSGNKRPREQEDHGYMEPRHENTLPEDVTALLRSMNLPPQRKMARKWTYAEKLHTMTHHLKDLWNSLQSQSRISQGSFIYMFEGLLDLENVVIKSTVLKRSLIAYASGVSSSNQMKTLQAATVAATISTRILLDEDERGVKPTTKAMGEHR</sequence>
<dbReference type="AlphaFoldDB" id="A0A9P9BP96"/>
<proteinExistence type="predicted"/>
<protein>
    <submittedName>
        <fullName evidence="2">Uncharacterized protein</fullName>
    </submittedName>
</protein>